<evidence type="ECO:0000259" key="2">
    <source>
        <dbReference type="Pfam" id="PF03050"/>
    </source>
</evidence>
<accession>A0A9D1DT32</accession>
<reference evidence="4" key="1">
    <citation type="submission" date="2020-10" db="EMBL/GenBank/DDBJ databases">
        <authorList>
            <person name="Gilroy R."/>
        </authorList>
    </citation>
    <scope>NUCLEOTIDE SEQUENCE</scope>
    <source>
        <strain evidence="4">CHK184-20233</strain>
    </source>
</reference>
<sequence>MTTKGYVNDFYKQFEELNKKLDKANSTIFNMSLIISELNENNKKLTKELEKVNKKNQKLLLEIERLKNNNDKDSSNSSKPSSTNGYKKVITNNREKSGKKQGGQVGHKGETLTKEKIDKMIENKEIDRIIIVEENKNKLTENNTPIVTYEIDIKVEKVLIKHVYYPTTPQNITSSPVIYGNNIKSISALMYMKGSSLDAIKSLLGEFTDNKLIPSKGSIYSWIHGLSDVLSNTEYEKIKKELLNSLVLHVDETPIKINGEQYYIHNISNDKYTLQYVSKKRGEKAIKDFGLLKQFNGILVHDHFIMYYNYGSGNAECNVHALRYLKGVTDFTEHKWAKKLSSLLIEMKNRKEELIASGIERISDTEYESFKNRYLEILKEGNLEYKKDLKTNSYKKDERRLLNRLEKYVDNHLLFLKKFYVPFSNNRAEADLRFAKIRQKIGKFRSIEGANNFVVIRSFASTCSKNKKSLNSSLKEVFSNKTVRV</sequence>
<feature type="domain" description="DUF6444" evidence="3">
    <location>
        <begin position="36"/>
        <end position="110"/>
    </location>
</feature>
<dbReference type="AlphaFoldDB" id="A0A9D1DT32"/>
<feature type="domain" description="Transposase IS66 central" evidence="2">
    <location>
        <begin position="215"/>
        <end position="451"/>
    </location>
</feature>
<evidence type="ECO:0000313" key="4">
    <source>
        <dbReference type="EMBL" id="HIR58427.1"/>
    </source>
</evidence>
<proteinExistence type="predicted"/>
<evidence type="ECO:0000313" key="5">
    <source>
        <dbReference type="Proteomes" id="UP000824232"/>
    </source>
</evidence>
<name>A0A9D1DT32_9FIRM</name>
<protein>
    <submittedName>
        <fullName evidence="4">Transposase</fullName>
    </submittedName>
</protein>
<dbReference type="InterPro" id="IPR052344">
    <property type="entry name" value="Transposase-related"/>
</dbReference>
<dbReference type="InterPro" id="IPR004291">
    <property type="entry name" value="Transposase_IS66_central"/>
</dbReference>
<dbReference type="Pfam" id="PF03050">
    <property type="entry name" value="DDE_Tnp_IS66"/>
    <property type="match status" value="1"/>
</dbReference>
<evidence type="ECO:0000256" key="1">
    <source>
        <dbReference type="SAM" id="MobiDB-lite"/>
    </source>
</evidence>
<dbReference type="PANTHER" id="PTHR33678:SF2">
    <property type="match status" value="1"/>
</dbReference>
<evidence type="ECO:0000259" key="3">
    <source>
        <dbReference type="Pfam" id="PF20042"/>
    </source>
</evidence>
<dbReference type="Proteomes" id="UP000824232">
    <property type="component" value="Unassembled WGS sequence"/>
</dbReference>
<dbReference type="InterPro" id="IPR045618">
    <property type="entry name" value="DUF6444"/>
</dbReference>
<comment type="caution">
    <text evidence="4">The sequence shown here is derived from an EMBL/GenBank/DDBJ whole genome shotgun (WGS) entry which is preliminary data.</text>
</comment>
<reference evidence="4" key="2">
    <citation type="journal article" date="2021" name="PeerJ">
        <title>Extensive microbial diversity within the chicken gut microbiome revealed by metagenomics and culture.</title>
        <authorList>
            <person name="Gilroy R."/>
            <person name="Ravi A."/>
            <person name="Getino M."/>
            <person name="Pursley I."/>
            <person name="Horton D.L."/>
            <person name="Alikhan N.F."/>
            <person name="Baker D."/>
            <person name="Gharbi K."/>
            <person name="Hall N."/>
            <person name="Watson M."/>
            <person name="Adriaenssens E.M."/>
            <person name="Foster-Nyarko E."/>
            <person name="Jarju S."/>
            <person name="Secka A."/>
            <person name="Antonio M."/>
            <person name="Oren A."/>
            <person name="Chaudhuri R.R."/>
            <person name="La Ragione R."/>
            <person name="Hildebrand F."/>
            <person name="Pallen M.J."/>
        </authorList>
    </citation>
    <scope>NUCLEOTIDE SEQUENCE</scope>
    <source>
        <strain evidence="4">CHK184-20233</strain>
    </source>
</reference>
<feature type="region of interest" description="Disordered" evidence="1">
    <location>
        <begin position="65"/>
        <end position="111"/>
    </location>
</feature>
<dbReference type="PANTHER" id="PTHR33678">
    <property type="entry name" value="BLL1576 PROTEIN"/>
    <property type="match status" value="1"/>
</dbReference>
<dbReference type="EMBL" id="DVHC01000003">
    <property type="protein sequence ID" value="HIR58427.1"/>
    <property type="molecule type" value="Genomic_DNA"/>
</dbReference>
<organism evidence="4 5">
    <name type="scientific">Candidatus Onthousia excrementipullorum</name>
    <dbReference type="NCBI Taxonomy" id="2840884"/>
    <lineage>
        <taxon>Bacteria</taxon>
        <taxon>Bacillati</taxon>
        <taxon>Bacillota</taxon>
        <taxon>Bacilli</taxon>
        <taxon>Candidatus Onthousia</taxon>
    </lineage>
</organism>
<dbReference type="Pfam" id="PF20042">
    <property type="entry name" value="DUF6444"/>
    <property type="match status" value="1"/>
</dbReference>
<gene>
    <name evidence="4" type="ORF">IAB38_00085</name>
</gene>
<feature type="compositionally biased region" description="Basic and acidic residues" evidence="1">
    <location>
        <begin position="65"/>
        <end position="74"/>
    </location>
</feature>